<evidence type="ECO:0000313" key="3">
    <source>
        <dbReference type="Proteomes" id="UP000035579"/>
    </source>
</evidence>
<name>A0AAC8Q206_9BACT</name>
<dbReference type="EMBL" id="CP011509">
    <property type="protein sequence ID" value="AKI99497.1"/>
    <property type="molecule type" value="Genomic_DNA"/>
</dbReference>
<feature type="region of interest" description="Disordered" evidence="1">
    <location>
        <begin position="1"/>
        <end position="20"/>
    </location>
</feature>
<accession>A0AAC8Q206</accession>
<gene>
    <name evidence="2" type="ORF">AA314_01124</name>
</gene>
<dbReference type="AlphaFoldDB" id="A0AAC8Q206"/>
<dbReference type="Proteomes" id="UP000035579">
    <property type="component" value="Chromosome"/>
</dbReference>
<organism evidence="2 3">
    <name type="scientific">Archangium gephyra</name>
    <dbReference type="NCBI Taxonomy" id="48"/>
    <lineage>
        <taxon>Bacteria</taxon>
        <taxon>Pseudomonadati</taxon>
        <taxon>Myxococcota</taxon>
        <taxon>Myxococcia</taxon>
        <taxon>Myxococcales</taxon>
        <taxon>Cystobacterineae</taxon>
        <taxon>Archangiaceae</taxon>
        <taxon>Archangium</taxon>
    </lineage>
</organism>
<sequence>MPCNPSRRKRGSGWTCLQARSGGPRFPPFVRRTTLPTSGRVMHLRQDLSA</sequence>
<protein>
    <submittedName>
        <fullName evidence="2">Uncharacterized protein</fullName>
    </submittedName>
</protein>
<reference evidence="2 3" key="1">
    <citation type="submission" date="2015-05" db="EMBL/GenBank/DDBJ databases">
        <title>Genome assembly of Archangium gephyra DSM 2261.</title>
        <authorList>
            <person name="Sharma G."/>
            <person name="Subramanian S."/>
        </authorList>
    </citation>
    <scope>NUCLEOTIDE SEQUENCE [LARGE SCALE GENOMIC DNA]</scope>
    <source>
        <strain evidence="2 3">DSM 2261</strain>
    </source>
</reference>
<feature type="compositionally biased region" description="Basic residues" evidence="1">
    <location>
        <begin position="1"/>
        <end position="11"/>
    </location>
</feature>
<evidence type="ECO:0000256" key="1">
    <source>
        <dbReference type="SAM" id="MobiDB-lite"/>
    </source>
</evidence>
<evidence type="ECO:0000313" key="2">
    <source>
        <dbReference type="EMBL" id="AKI99497.1"/>
    </source>
</evidence>
<dbReference type="KEGG" id="age:AA314_01124"/>
<proteinExistence type="predicted"/>